<feature type="region of interest" description="Disordered" evidence="1">
    <location>
        <begin position="145"/>
        <end position="166"/>
    </location>
</feature>
<dbReference type="Proteomes" id="UP000076552">
    <property type="component" value="Unassembled WGS sequence"/>
</dbReference>
<name>A0A166S147_9PEZI</name>
<feature type="region of interest" description="Disordered" evidence="1">
    <location>
        <begin position="1"/>
        <end position="20"/>
    </location>
</feature>
<feature type="region of interest" description="Disordered" evidence="1">
    <location>
        <begin position="345"/>
        <end position="367"/>
    </location>
</feature>
<feature type="compositionally biased region" description="Gly residues" evidence="1">
    <location>
        <begin position="349"/>
        <end position="359"/>
    </location>
</feature>
<evidence type="ECO:0000313" key="2">
    <source>
        <dbReference type="EMBL" id="KZL70069.1"/>
    </source>
</evidence>
<protein>
    <submittedName>
        <fullName evidence="2">Uncharacterized protein</fullName>
    </submittedName>
</protein>
<keyword evidence="3" id="KW-1185">Reference proteome</keyword>
<dbReference type="AlphaFoldDB" id="A0A166S147"/>
<dbReference type="EMBL" id="LFIV01000096">
    <property type="protein sequence ID" value="KZL70069.1"/>
    <property type="molecule type" value="Genomic_DNA"/>
</dbReference>
<feature type="region of interest" description="Disordered" evidence="1">
    <location>
        <begin position="73"/>
        <end position="105"/>
    </location>
</feature>
<gene>
    <name evidence="2" type="ORF">CT0861_06777</name>
</gene>
<comment type="caution">
    <text evidence="2">The sequence shown here is derived from an EMBL/GenBank/DDBJ whole genome shotgun (WGS) entry which is preliminary data.</text>
</comment>
<accession>A0A166S147</accession>
<evidence type="ECO:0000256" key="1">
    <source>
        <dbReference type="SAM" id="MobiDB-lite"/>
    </source>
</evidence>
<reference evidence="2 3" key="1">
    <citation type="submission" date="2015-06" db="EMBL/GenBank/DDBJ databases">
        <title>Survival trade-offs in plant roots during colonization by closely related pathogenic and mutualistic fungi.</title>
        <authorList>
            <person name="Hacquard S."/>
            <person name="Kracher B."/>
            <person name="Hiruma K."/>
            <person name="Weinman A."/>
            <person name="Muench P."/>
            <person name="Garrido Oter R."/>
            <person name="Ver Loren van Themaat E."/>
            <person name="Dallerey J.-F."/>
            <person name="Damm U."/>
            <person name="Henrissat B."/>
            <person name="Lespinet O."/>
            <person name="Thon M."/>
            <person name="Kemen E."/>
            <person name="McHardy A.C."/>
            <person name="Schulze-Lefert P."/>
            <person name="O'Connell R.J."/>
        </authorList>
    </citation>
    <scope>NUCLEOTIDE SEQUENCE [LARGE SCALE GENOMIC DNA]</scope>
    <source>
        <strain evidence="2 3">0861</strain>
    </source>
</reference>
<evidence type="ECO:0000313" key="3">
    <source>
        <dbReference type="Proteomes" id="UP000076552"/>
    </source>
</evidence>
<sequence length="367" mass="39827">MSAYQREIRAGSHTAPGRSRPRWNLVRFNEEHWRAYLTHVSVSHPRLFGTRNAIIEDVARECQIMTTRHLDQTAGNGTACQPSPSIGIGSWGPPPRKHRPSEALGNDLRDSSGWCDLQEHAIWRVAGARRLHYRYPPRFSLVQPIPSRHGYRTPNGKEQRRRKKETGFARRVVTAAATGFVAMENDAAEGGGAPCWKIQDASGAGGGSHPSPPINPSLASLPVCQCGPVTTDHPTIDNDCFQQEIGGRVTRMLWLAWACITAAGPSGRITMPEMRPRSLVWRGYSVANHGQGAVSRGSAFQVVRVPPDGPTAVAVAARFFPSSAAKAFFPLVPARGCPGADLLNQAGRQGQGREGGYFSEGGFSPQL</sequence>
<feature type="compositionally biased region" description="Basic and acidic residues" evidence="1">
    <location>
        <begin position="1"/>
        <end position="10"/>
    </location>
</feature>
<proteinExistence type="predicted"/>
<organism evidence="2 3">
    <name type="scientific">Colletotrichum tofieldiae</name>
    <dbReference type="NCBI Taxonomy" id="708197"/>
    <lineage>
        <taxon>Eukaryota</taxon>
        <taxon>Fungi</taxon>
        <taxon>Dikarya</taxon>
        <taxon>Ascomycota</taxon>
        <taxon>Pezizomycotina</taxon>
        <taxon>Sordariomycetes</taxon>
        <taxon>Hypocreomycetidae</taxon>
        <taxon>Glomerellales</taxon>
        <taxon>Glomerellaceae</taxon>
        <taxon>Colletotrichum</taxon>
        <taxon>Colletotrichum spaethianum species complex</taxon>
    </lineage>
</organism>